<comment type="caution">
    <text evidence="1">The sequence shown here is derived from an EMBL/GenBank/DDBJ whole genome shotgun (WGS) entry which is preliminary data.</text>
</comment>
<accession>A0ABV3VSM9</accession>
<name>A0ABV3VSM9_9BACI</name>
<proteinExistence type="predicted"/>
<gene>
    <name evidence="1" type="ORF">AB1300_02030</name>
</gene>
<dbReference type="Proteomes" id="UP001558534">
    <property type="component" value="Unassembled WGS sequence"/>
</dbReference>
<organism evidence="1 2">
    <name type="scientific">Lysinibacillus xylanilyticus</name>
    <dbReference type="NCBI Taxonomy" id="582475"/>
    <lineage>
        <taxon>Bacteria</taxon>
        <taxon>Bacillati</taxon>
        <taxon>Bacillota</taxon>
        <taxon>Bacilli</taxon>
        <taxon>Bacillales</taxon>
        <taxon>Bacillaceae</taxon>
        <taxon>Lysinibacillus</taxon>
    </lineage>
</organism>
<dbReference type="RefSeq" id="WP_368634928.1">
    <property type="nucleotide sequence ID" value="NZ_JBFRHK010000001.1"/>
</dbReference>
<reference evidence="1 2" key="1">
    <citation type="submission" date="2024-07" db="EMBL/GenBank/DDBJ databases">
        <title>Characterization of a bacterium isolated from hydrolysated instant sea cucumber by whole-genome sequencing and metabolomics.</title>
        <authorList>
            <person name="Luo X."/>
            <person name="Zhang Z."/>
            <person name="Zheng Z."/>
            <person name="Zhang W."/>
            <person name="Ming T."/>
            <person name="Jiao L."/>
            <person name="Su X."/>
            <person name="Kong F."/>
            <person name="Xu J."/>
        </authorList>
    </citation>
    <scope>NUCLEOTIDE SEQUENCE [LARGE SCALE GENOMIC DNA]</scope>
    <source>
        <strain evidence="1 2">XL-2024</strain>
    </source>
</reference>
<evidence type="ECO:0000313" key="1">
    <source>
        <dbReference type="EMBL" id="MEX3743907.1"/>
    </source>
</evidence>
<dbReference type="EMBL" id="JBFRHK010000001">
    <property type="protein sequence ID" value="MEX3743907.1"/>
    <property type="molecule type" value="Genomic_DNA"/>
</dbReference>
<evidence type="ECO:0008006" key="3">
    <source>
        <dbReference type="Google" id="ProtNLM"/>
    </source>
</evidence>
<evidence type="ECO:0000313" key="2">
    <source>
        <dbReference type="Proteomes" id="UP001558534"/>
    </source>
</evidence>
<keyword evidence="2" id="KW-1185">Reference proteome</keyword>
<sequence>MDCEHKTIVLANAVGKKPESGGYEVDFLFRCGDCETEFFRTNEYKKEIINISKH</sequence>
<protein>
    <recommendedName>
        <fullName evidence="3">TRASH domain-containing protein</fullName>
    </recommendedName>
</protein>